<sequence>MSSKTIFSLFSILLLALVANGQHKVDYDQVDTEITDHYKDYEYLSKKRPGYYLQVNSQNCYYDIRMNDGPTGLYYDEFPAYSVRLPINLSILKSGEQKLSIKIFPFQGNTLSAKANLQLRLMRYSDMTDMENDFSGSTVLWEWNMPDVGSQKLPIFAFDTVFEADVPYNLEIFDLYATDLSEMDKKDLLAQVVTEFTNKRDSVINRSQDRDYLLRHVKRALVQIYPDDQLLNETVDGMLILGEGKIPQPLEDFELQLYYNNKLATLVRRKNKEATIWFENEEKTSISFQPYYIFKHKETGTWHMW</sequence>
<feature type="chain" id="PRO_5043392360" evidence="1">
    <location>
        <begin position="25"/>
        <end position="305"/>
    </location>
</feature>
<dbReference type="GeneID" id="78062063"/>
<dbReference type="AlphaFoldDB" id="A0AAU8S498"/>
<proteinExistence type="predicted"/>
<dbReference type="KEGG" id="cbat:M666_15110"/>
<dbReference type="EMBL" id="CP009976">
    <property type="protein sequence ID" value="AIZ42784.1"/>
    <property type="molecule type" value="Genomic_DNA"/>
</dbReference>
<name>A0AAU8S498_9FLAO</name>
<accession>A0AAU8S498</accession>
<gene>
    <name evidence="2" type="ORF">M666_15110</name>
</gene>
<dbReference type="Proteomes" id="UP000030786">
    <property type="component" value="Chromosome"/>
</dbReference>
<evidence type="ECO:0000313" key="3">
    <source>
        <dbReference type="Proteomes" id="UP000030786"/>
    </source>
</evidence>
<reference evidence="2 3" key="1">
    <citation type="journal article" date="2014" name="Environ. Microbiol.">
        <title>Contrasting genomic patterns and infection strategies of two co-existing Bacteroidetes podovirus genera.</title>
        <authorList>
            <person name="Holmfeldt K."/>
            <person name="Howard-Varona C."/>
            <person name="Solonenko N."/>
            <person name="Sullivan M.B."/>
        </authorList>
    </citation>
    <scope>NUCLEOTIDE SEQUENCE [LARGE SCALE GENOMIC DNA]</scope>
    <source>
        <strain evidence="2 3">18</strain>
    </source>
</reference>
<protein>
    <submittedName>
        <fullName evidence="2">Uncharacterized protein</fullName>
    </submittedName>
</protein>
<organism evidence="2 3">
    <name type="scientific">Cellulophaga baltica 18</name>
    <dbReference type="NCBI Taxonomy" id="1348584"/>
    <lineage>
        <taxon>Bacteria</taxon>
        <taxon>Pseudomonadati</taxon>
        <taxon>Bacteroidota</taxon>
        <taxon>Flavobacteriia</taxon>
        <taxon>Flavobacteriales</taxon>
        <taxon>Flavobacteriaceae</taxon>
        <taxon>Cellulophaga</taxon>
    </lineage>
</organism>
<evidence type="ECO:0000256" key="1">
    <source>
        <dbReference type="SAM" id="SignalP"/>
    </source>
</evidence>
<dbReference type="RefSeq" id="WP_029446530.1">
    <property type="nucleotide sequence ID" value="NZ_CP009976.1"/>
</dbReference>
<feature type="signal peptide" evidence="1">
    <location>
        <begin position="1"/>
        <end position="24"/>
    </location>
</feature>
<evidence type="ECO:0000313" key="2">
    <source>
        <dbReference type="EMBL" id="AIZ42784.1"/>
    </source>
</evidence>
<keyword evidence="1" id="KW-0732">Signal</keyword>